<comment type="similarity">
    <text evidence="1">Belongs to the pseudomonas-type ThrB family.</text>
</comment>
<dbReference type="Pfam" id="PF01636">
    <property type="entry name" value="APH"/>
    <property type="match status" value="1"/>
</dbReference>
<organism evidence="3 4">
    <name type="scientific">Paenibacillus thailandensis</name>
    <dbReference type="NCBI Taxonomy" id="393250"/>
    <lineage>
        <taxon>Bacteria</taxon>
        <taxon>Bacillati</taxon>
        <taxon>Bacillota</taxon>
        <taxon>Bacilli</taxon>
        <taxon>Bacillales</taxon>
        <taxon>Paenibacillaceae</taxon>
        <taxon>Paenibacillus</taxon>
    </lineage>
</organism>
<dbReference type="PANTHER" id="PTHR21064">
    <property type="entry name" value="AMINOGLYCOSIDE PHOSPHOTRANSFERASE DOMAIN-CONTAINING PROTEIN-RELATED"/>
    <property type="match status" value="1"/>
</dbReference>
<dbReference type="PANTHER" id="PTHR21064:SF6">
    <property type="entry name" value="AMINOGLYCOSIDE PHOSPHOTRANSFERASE DOMAIN-CONTAINING PROTEIN"/>
    <property type="match status" value="1"/>
</dbReference>
<evidence type="ECO:0000256" key="1">
    <source>
        <dbReference type="ARBA" id="ARBA00038240"/>
    </source>
</evidence>
<dbReference type="Gene3D" id="3.90.1200.10">
    <property type="match status" value="1"/>
</dbReference>
<dbReference type="RefSeq" id="WP_379270424.1">
    <property type="nucleotide sequence ID" value="NZ_JBHUGT010000023.1"/>
</dbReference>
<evidence type="ECO:0000313" key="4">
    <source>
        <dbReference type="Proteomes" id="UP001597493"/>
    </source>
</evidence>
<accession>A0ABW5QVH6</accession>
<name>A0ABW5QVH6_9BACL</name>
<evidence type="ECO:0000313" key="3">
    <source>
        <dbReference type="EMBL" id="MFD2659738.1"/>
    </source>
</evidence>
<dbReference type="Proteomes" id="UP001597493">
    <property type="component" value="Unassembled WGS sequence"/>
</dbReference>
<evidence type="ECO:0000259" key="2">
    <source>
        <dbReference type="Pfam" id="PF01636"/>
    </source>
</evidence>
<dbReference type="Gene3D" id="3.30.200.20">
    <property type="entry name" value="Phosphorylase Kinase, domain 1"/>
    <property type="match status" value="1"/>
</dbReference>
<protein>
    <submittedName>
        <fullName evidence="3">Phosphotransferase</fullName>
    </submittedName>
</protein>
<dbReference type="InterPro" id="IPR050249">
    <property type="entry name" value="Pseudomonas-type_ThrB"/>
</dbReference>
<gene>
    <name evidence="3" type="ORF">ACFSW5_05585</name>
</gene>
<dbReference type="InterPro" id="IPR002575">
    <property type="entry name" value="Aminoglycoside_PTrfase"/>
</dbReference>
<comment type="caution">
    <text evidence="3">The sequence shown here is derived from an EMBL/GenBank/DDBJ whole genome shotgun (WGS) entry which is preliminary data.</text>
</comment>
<feature type="domain" description="Aminoglycoside phosphotransferase" evidence="2">
    <location>
        <begin position="28"/>
        <end position="270"/>
    </location>
</feature>
<keyword evidence="4" id="KW-1185">Reference proteome</keyword>
<dbReference type="SUPFAM" id="SSF56112">
    <property type="entry name" value="Protein kinase-like (PK-like)"/>
    <property type="match status" value="1"/>
</dbReference>
<dbReference type="InterPro" id="IPR011009">
    <property type="entry name" value="Kinase-like_dom_sf"/>
</dbReference>
<reference evidence="4" key="1">
    <citation type="journal article" date="2019" name="Int. J. Syst. Evol. Microbiol.">
        <title>The Global Catalogue of Microorganisms (GCM) 10K type strain sequencing project: providing services to taxonomists for standard genome sequencing and annotation.</title>
        <authorList>
            <consortium name="The Broad Institute Genomics Platform"/>
            <consortium name="The Broad Institute Genome Sequencing Center for Infectious Disease"/>
            <person name="Wu L."/>
            <person name="Ma J."/>
        </authorList>
    </citation>
    <scope>NUCLEOTIDE SEQUENCE [LARGE SCALE GENOMIC DNA]</scope>
    <source>
        <strain evidence="4">TISTR 1827</strain>
    </source>
</reference>
<dbReference type="EMBL" id="JBHUMY010000006">
    <property type="protein sequence ID" value="MFD2659738.1"/>
    <property type="molecule type" value="Genomic_DNA"/>
</dbReference>
<sequence>MAATADRSPAFDSILGQYPQLEAGWHVEEGESGMNNTTRMVKAANAGQAYMLRIYNNHRDEEIVQLEHEILTALNRSAFELQVPVPVKNRQGSTVTRAEDGRIAGLCQYIPGERPSVANKRQLISLGRAAASLMQSFSGLPIGRKPIYEPYFMLESTYGHPGDDVFVRLADASGKLAGSAEQLRTLQRELGRCGQVCEAARRLPRHWIHGDLVMNNTVASGDDIIGLLDFEFCTVDARAMELAVSLMDIVQAGQEGDPLGRAADFCEGFRAGMALTSEEIDLLPGLMKLRMLDVSLHFINRYNEGLDGIEVLENIVIGAGNACAWVASCETELKRLLNAR</sequence>
<proteinExistence type="inferred from homology"/>